<dbReference type="EMBL" id="JAXBLV010000034">
    <property type="protein sequence ID" value="MDY3558524.1"/>
    <property type="molecule type" value="Genomic_DNA"/>
</dbReference>
<proteinExistence type="predicted"/>
<feature type="transmembrane region" description="Helical" evidence="1">
    <location>
        <begin position="6"/>
        <end position="28"/>
    </location>
</feature>
<keyword evidence="1" id="KW-0472">Membrane</keyword>
<evidence type="ECO:0000256" key="1">
    <source>
        <dbReference type="SAM" id="Phobius"/>
    </source>
</evidence>
<dbReference type="RefSeq" id="WP_320685428.1">
    <property type="nucleotide sequence ID" value="NZ_JAXBLV010000034.1"/>
</dbReference>
<gene>
    <name evidence="2" type="ORF">R5W23_005644</name>
</gene>
<comment type="caution">
    <text evidence="2">The sequence shown here is derived from an EMBL/GenBank/DDBJ whole genome shotgun (WGS) entry which is preliminary data.</text>
</comment>
<evidence type="ECO:0000313" key="3">
    <source>
        <dbReference type="Proteomes" id="UP001272242"/>
    </source>
</evidence>
<sequence length="112" mass="12402">MWRRVWLIAGTGLVLGMCFGCGLMAGLLGGTRKAYHLRYLEEREAVAPILKADPAFAGIELCERSSGGIYLMGEVPTPADVERLRVQVLRTVGEPRSREVMLNVSVRRSRRG</sequence>
<organism evidence="2 3">
    <name type="scientific">Gemmata algarum</name>
    <dbReference type="NCBI Taxonomy" id="2975278"/>
    <lineage>
        <taxon>Bacteria</taxon>
        <taxon>Pseudomonadati</taxon>
        <taxon>Planctomycetota</taxon>
        <taxon>Planctomycetia</taxon>
        <taxon>Gemmatales</taxon>
        <taxon>Gemmataceae</taxon>
        <taxon>Gemmata</taxon>
    </lineage>
</organism>
<keyword evidence="1" id="KW-0812">Transmembrane</keyword>
<protein>
    <recommendedName>
        <fullName evidence="4">BON domain-containing protein</fullName>
    </recommendedName>
</protein>
<reference evidence="3" key="1">
    <citation type="journal article" date="2023" name="Mar. Drugs">
        <title>Gemmata algarum, a Novel Planctomycete Isolated from an Algal Mat, Displays Antimicrobial Activity.</title>
        <authorList>
            <person name="Kumar G."/>
            <person name="Kallscheuer N."/>
            <person name="Kashif M."/>
            <person name="Ahamad S."/>
            <person name="Jagadeeshwari U."/>
            <person name="Pannikurungottu S."/>
            <person name="Haufschild T."/>
            <person name="Kabuu M."/>
            <person name="Sasikala C."/>
            <person name="Jogler C."/>
            <person name="Ramana C."/>
        </authorList>
    </citation>
    <scope>NUCLEOTIDE SEQUENCE [LARGE SCALE GENOMIC DNA]</scope>
    <source>
        <strain evidence="3">JC673</strain>
    </source>
</reference>
<accession>A0ABU5EY05</accession>
<evidence type="ECO:0008006" key="4">
    <source>
        <dbReference type="Google" id="ProtNLM"/>
    </source>
</evidence>
<dbReference type="Proteomes" id="UP001272242">
    <property type="component" value="Unassembled WGS sequence"/>
</dbReference>
<name>A0ABU5EY05_9BACT</name>
<evidence type="ECO:0000313" key="2">
    <source>
        <dbReference type="EMBL" id="MDY3558524.1"/>
    </source>
</evidence>
<keyword evidence="3" id="KW-1185">Reference proteome</keyword>
<keyword evidence="1" id="KW-1133">Transmembrane helix</keyword>